<gene>
    <name evidence="1" type="ORF">NOR51B_580</name>
</gene>
<dbReference type="Proteomes" id="UP000004699">
    <property type="component" value="Unassembled WGS sequence"/>
</dbReference>
<name>B8KQZ3_9GAMM</name>
<proteinExistence type="predicted"/>
<reference evidence="2" key="1">
    <citation type="journal article" date="2013" name="BMC Microbiol.">
        <title>Taxonomy and evolution of bacteriochlorophyll a-containing members of the OM60/NOR5 clade of marine gammaproteobacteria: description of Luminiphilus syltensis gen. nov., sp. nov., reclassification of Haliea rubra as Pseudohaliea rubra gen. nov., comb. nov., and emendation of Chromatocurvus halotolerans.</title>
        <authorList>
            <person name="Spring S."/>
            <person name="Riedel T."/>
            <person name="Sproer C."/>
            <person name="Yan S."/>
            <person name="Harder J."/>
            <person name="Fuchs B.M."/>
        </authorList>
    </citation>
    <scope>NUCLEOTIDE SEQUENCE [LARGE SCALE GENOMIC DNA]</scope>
    <source>
        <strain evidence="2">NOR51-B</strain>
    </source>
</reference>
<dbReference type="HOGENOM" id="CLU_3137387_0_0_6"/>
<organism evidence="1 2">
    <name type="scientific">Luminiphilus syltensis NOR5-1B</name>
    <dbReference type="NCBI Taxonomy" id="565045"/>
    <lineage>
        <taxon>Bacteria</taxon>
        <taxon>Pseudomonadati</taxon>
        <taxon>Pseudomonadota</taxon>
        <taxon>Gammaproteobacteria</taxon>
        <taxon>Cellvibrionales</taxon>
        <taxon>Halieaceae</taxon>
        <taxon>Luminiphilus</taxon>
    </lineage>
</organism>
<evidence type="ECO:0000313" key="2">
    <source>
        <dbReference type="Proteomes" id="UP000004699"/>
    </source>
</evidence>
<evidence type="ECO:0000313" key="1">
    <source>
        <dbReference type="EMBL" id="EED34642.1"/>
    </source>
</evidence>
<dbReference type="AlphaFoldDB" id="B8KQZ3"/>
<dbReference type="EMBL" id="DS999411">
    <property type="protein sequence ID" value="EED34642.1"/>
    <property type="molecule type" value="Genomic_DNA"/>
</dbReference>
<protein>
    <submittedName>
        <fullName evidence="1">Uncharacterized protein</fullName>
    </submittedName>
</protein>
<sequence length="49" mass="5372">MATNSRRADETFIVEAFDVDAASGRMECKPKAAAAHSLHRGFRFAQESS</sequence>
<accession>B8KQZ3</accession>
<keyword evidence="2" id="KW-1185">Reference proteome</keyword>
<dbReference type="STRING" id="565045.NOR51B_580"/>